<organism evidence="9 10">
    <name type="scientific">Limulus polyphemus</name>
    <name type="common">Atlantic horseshoe crab</name>
    <dbReference type="NCBI Taxonomy" id="6850"/>
    <lineage>
        <taxon>Eukaryota</taxon>
        <taxon>Metazoa</taxon>
        <taxon>Ecdysozoa</taxon>
        <taxon>Arthropoda</taxon>
        <taxon>Chelicerata</taxon>
        <taxon>Merostomata</taxon>
        <taxon>Xiphosura</taxon>
        <taxon>Limulidae</taxon>
        <taxon>Limulus</taxon>
    </lineage>
</organism>
<dbReference type="InterPro" id="IPR022353">
    <property type="entry name" value="Insulin_CS"/>
</dbReference>
<evidence type="ECO:0000313" key="10">
    <source>
        <dbReference type="RefSeq" id="XP_022239005.1"/>
    </source>
</evidence>
<dbReference type="PROSITE" id="PS00262">
    <property type="entry name" value="INSULIN"/>
    <property type="match status" value="1"/>
</dbReference>
<evidence type="ECO:0000256" key="5">
    <source>
        <dbReference type="ARBA" id="ARBA00023157"/>
    </source>
</evidence>
<evidence type="ECO:0000256" key="4">
    <source>
        <dbReference type="ARBA" id="ARBA00022729"/>
    </source>
</evidence>
<keyword evidence="3" id="KW-0165">Cleavage on pair of basic residues</keyword>
<dbReference type="InterPro" id="IPR022352">
    <property type="entry name" value="Ins/IGF/rlx"/>
</dbReference>
<keyword evidence="5" id="KW-1015">Disulfide bond</keyword>
<evidence type="ECO:0000256" key="3">
    <source>
        <dbReference type="ARBA" id="ARBA00022685"/>
    </source>
</evidence>
<evidence type="ECO:0000256" key="6">
    <source>
        <dbReference type="RuleBase" id="RU000406"/>
    </source>
</evidence>
<evidence type="ECO:0000256" key="7">
    <source>
        <dbReference type="SAM" id="SignalP"/>
    </source>
</evidence>
<dbReference type="RefSeq" id="XP_022239005.1">
    <property type="nucleotide sequence ID" value="XM_022383297.1"/>
</dbReference>
<proteinExistence type="inferred from homology"/>
<evidence type="ECO:0000259" key="8">
    <source>
        <dbReference type="SMART" id="SM00078"/>
    </source>
</evidence>
<sequence length="128" mass="14514">MYSQMNWQFLLSMCLCAAVVCVQGLPNNHRVQKRSQKICGTQLAEALAIVCHSFYYSPFKRVETELPTNDDESDDNLTFEGGLLHSRSALSLFGKRDMLFRKVRGVTDECCRKGCTITELTSYCGRET</sequence>
<reference evidence="10" key="1">
    <citation type="submission" date="2025-08" db="UniProtKB">
        <authorList>
            <consortium name="RefSeq"/>
        </authorList>
    </citation>
    <scope>IDENTIFICATION</scope>
    <source>
        <tissue evidence="10">Muscle</tissue>
    </source>
</reference>
<feature type="domain" description="Insulin-like" evidence="8">
    <location>
        <begin position="36"/>
        <end position="124"/>
    </location>
</feature>
<feature type="signal peptide" evidence="7">
    <location>
        <begin position="1"/>
        <end position="24"/>
    </location>
</feature>
<dbReference type="SUPFAM" id="SSF56994">
    <property type="entry name" value="Insulin-like"/>
    <property type="match status" value="1"/>
</dbReference>
<comment type="similarity">
    <text evidence="1 6">Belongs to the insulin family.</text>
</comment>
<dbReference type="InterPro" id="IPR036438">
    <property type="entry name" value="Insulin-like_sf"/>
</dbReference>
<dbReference type="SMART" id="SM00078">
    <property type="entry name" value="IlGF"/>
    <property type="match status" value="1"/>
</dbReference>
<feature type="chain" id="PRO_5046490620" evidence="7">
    <location>
        <begin position="25"/>
        <end position="128"/>
    </location>
</feature>
<dbReference type="PANTHER" id="PTHR13647">
    <property type="entry name" value="INSULIN-LIKE PEPTIDE 2-RELATED"/>
    <property type="match status" value="1"/>
</dbReference>
<keyword evidence="9" id="KW-1185">Reference proteome</keyword>
<evidence type="ECO:0000256" key="1">
    <source>
        <dbReference type="ARBA" id="ARBA00009034"/>
    </source>
</evidence>
<dbReference type="Proteomes" id="UP000694941">
    <property type="component" value="Unplaced"/>
</dbReference>
<keyword evidence="6" id="KW-0964">Secreted</keyword>
<gene>
    <name evidence="10" type="primary">LOC106457397</name>
</gene>
<dbReference type="InterPro" id="IPR016179">
    <property type="entry name" value="Insulin-like"/>
</dbReference>
<keyword evidence="4 7" id="KW-0732">Signal</keyword>
<dbReference type="Pfam" id="PF00049">
    <property type="entry name" value="Insulin"/>
    <property type="match status" value="1"/>
</dbReference>
<dbReference type="PANTHER" id="PTHR13647:SF4">
    <property type="entry name" value="INSULIN-LIKE PEPTIDE 1-RELATED"/>
    <property type="match status" value="1"/>
</dbReference>
<dbReference type="GeneID" id="106457397"/>
<protein>
    <submittedName>
        <fullName evidence="10">Insulin-like</fullName>
    </submittedName>
</protein>
<dbReference type="PRINTS" id="PR00276">
    <property type="entry name" value="INSULINFAMLY"/>
</dbReference>
<accession>A0ABM1S5V0</accession>
<comment type="subcellular location">
    <subcellularLocation>
        <location evidence="6">Secreted</location>
    </subcellularLocation>
</comment>
<comment type="subunit">
    <text evidence="2">Heterodimer of a B chain and an A chain linked by two disulfide bonds.</text>
</comment>
<evidence type="ECO:0000313" key="9">
    <source>
        <dbReference type="Proteomes" id="UP000694941"/>
    </source>
</evidence>
<name>A0ABM1S5V0_LIMPO</name>
<dbReference type="Gene3D" id="1.10.100.10">
    <property type="entry name" value="Insulin-like"/>
    <property type="match status" value="1"/>
</dbReference>
<evidence type="ECO:0000256" key="2">
    <source>
        <dbReference type="ARBA" id="ARBA00011207"/>
    </source>
</evidence>